<comment type="catalytic activity">
    <reaction evidence="10">
        <text>an acyl phosphate + sn-glycerol 3-phosphate = a 1-acyl-sn-glycero-3-phosphate + phosphate</text>
        <dbReference type="Rhea" id="RHEA:34075"/>
        <dbReference type="ChEBI" id="CHEBI:43474"/>
        <dbReference type="ChEBI" id="CHEBI:57597"/>
        <dbReference type="ChEBI" id="CHEBI:57970"/>
        <dbReference type="ChEBI" id="CHEBI:59918"/>
        <dbReference type="EC" id="2.3.1.275"/>
    </reaction>
</comment>
<reference evidence="11 12" key="1">
    <citation type="journal article" date="2011" name="J. Bacteriol.">
        <title>Genome sequence of 'Pedosphaera parvula' Ellin514, an aerobic Verrucomicrobial isolate from pasture soil.</title>
        <authorList>
            <person name="Kant R."/>
            <person name="van Passel M.W."/>
            <person name="Sangwan P."/>
            <person name="Palva A."/>
            <person name="Lucas S."/>
            <person name="Copeland A."/>
            <person name="Lapidus A."/>
            <person name="Glavina Del Rio T."/>
            <person name="Dalin E."/>
            <person name="Tice H."/>
            <person name="Bruce D."/>
            <person name="Goodwin L."/>
            <person name="Pitluck S."/>
            <person name="Chertkov O."/>
            <person name="Larimer F.W."/>
            <person name="Land M.L."/>
            <person name="Hauser L."/>
            <person name="Brettin T.S."/>
            <person name="Detter J.C."/>
            <person name="Han S."/>
            <person name="de Vos W.M."/>
            <person name="Janssen P.H."/>
            <person name="Smidt H."/>
        </authorList>
    </citation>
    <scope>NUCLEOTIDE SEQUENCE [LARGE SCALE GENOMIC DNA]</scope>
    <source>
        <strain evidence="11 12">Ellin514</strain>
    </source>
</reference>
<dbReference type="PANTHER" id="PTHR30309">
    <property type="entry name" value="INNER MEMBRANE PROTEIN YGIH"/>
    <property type="match status" value="1"/>
</dbReference>
<dbReference type="Proteomes" id="UP000003688">
    <property type="component" value="Unassembled WGS sequence"/>
</dbReference>
<comment type="subcellular location">
    <subcellularLocation>
        <location evidence="10">Cell membrane</location>
        <topology evidence="10">Multi-pass membrane protein</topology>
    </subcellularLocation>
</comment>
<dbReference type="EC" id="2.3.1.275" evidence="10"/>
<proteinExistence type="inferred from homology"/>
<feature type="transmembrane region" description="Helical" evidence="10">
    <location>
        <begin position="83"/>
        <end position="101"/>
    </location>
</feature>
<keyword evidence="5 10" id="KW-1133">Transmembrane helix</keyword>
<keyword evidence="8 10" id="KW-0594">Phospholipid biosynthesis</keyword>
<comment type="subunit">
    <text evidence="10">Probably interacts with PlsX.</text>
</comment>
<accession>B9XGN5</accession>
<dbReference type="GO" id="GO:0043772">
    <property type="term" value="F:acyl-phosphate glycerol-3-phosphate acyltransferase activity"/>
    <property type="evidence" value="ECO:0007669"/>
    <property type="project" value="UniProtKB-UniRule"/>
</dbReference>
<evidence type="ECO:0000256" key="2">
    <source>
        <dbReference type="ARBA" id="ARBA00022516"/>
    </source>
</evidence>
<evidence type="ECO:0000256" key="1">
    <source>
        <dbReference type="ARBA" id="ARBA00022475"/>
    </source>
</evidence>
<keyword evidence="3 10" id="KW-0808">Transferase</keyword>
<keyword evidence="6 10" id="KW-0443">Lipid metabolism</keyword>
<comment type="similarity">
    <text evidence="10">Belongs to the PlsY family.</text>
</comment>
<dbReference type="Pfam" id="PF02660">
    <property type="entry name" value="G3P_acyltransf"/>
    <property type="match status" value="1"/>
</dbReference>
<keyword evidence="1 10" id="KW-1003">Cell membrane</keyword>
<protein>
    <recommendedName>
        <fullName evidence="10">Glycerol-3-phosphate acyltransferase</fullName>
    </recommendedName>
    <alternativeName>
        <fullName evidence="10">Acyl-PO4 G3P acyltransferase</fullName>
    </alternativeName>
    <alternativeName>
        <fullName evidence="10">Acyl-phosphate--glycerol-3-phosphate acyltransferase</fullName>
    </alternativeName>
    <alternativeName>
        <fullName evidence="10">G3P acyltransferase</fullName>
        <shortName evidence="10">GPAT</shortName>
        <ecNumber evidence="10">2.3.1.275</ecNumber>
    </alternativeName>
    <alternativeName>
        <fullName evidence="10">Lysophosphatidic acid synthase</fullName>
        <shortName evidence="10">LPA synthase</shortName>
    </alternativeName>
</protein>
<evidence type="ECO:0000256" key="5">
    <source>
        <dbReference type="ARBA" id="ARBA00022989"/>
    </source>
</evidence>
<dbReference type="PANTHER" id="PTHR30309:SF0">
    <property type="entry name" value="GLYCEROL-3-PHOSPHATE ACYLTRANSFERASE-RELATED"/>
    <property type="match status" value="1"/>
</dbReference>
<evidence type="ECO:0000256" key="6">
    <source>
        <dbReference type="ARBA" id="ARBA00023098"/>
    </source>
</evidence>
<evidence type="ECO:0000256" key="3">
    <source>
        <dbReference type="ARBA" id="ARBA00022679"/>
    </source>
</evidence>
<feature type="transmembrane region" description="Helical" evidence="10">
    <location>
        <begin position="113"/>
        <end position="138"/>
    </location>
</feature>
<sequence>MQVSQLTWILIASYFLGCIATGFYLVRIRIGKDVREMGSGNIGARNVGRVLGSSGFWITLVGDFAKGAAAVWVARYFTADNHVTALAMLAAVLGHVWPIQLRFRGGKGIATSLGALAVCDFHLALTFVGLFAVIYLILRRTTLGGLVAFACLPLASMFMDHDPLKVVLISILAGLVLLAHRKNLVEEITSFVLRRNPETKADQPIK</sequence>
<dbReference type="AlphaFoldDB" id="B9XGN5"/>
<keyword evidence="9 10" id="KW-1208">Phospholipid metabolism</keyword>
<feature type="transmembrane region" description="Helical" evidence="10">
    <location>
        <begin position="6"/>
        <end position="26"/>
    </location>
</feature>
<comment type="function">
    <text evidence="10">Catalyzes the transfer of an acyl group from acyl-phosphate (acyl-PO(4)) to glycerol-3-phosphate (G3P) to form lysophosphatidic acid (LPA). This enzyme utilizes acyl-phosphate as fatty acyl donor, but not acyl-CoA or acyl-ACP.</text>
</comment>
<evidence type="ECO:0000313" key="11">
    <source>
        <dbReference type="EMBL" id="EEF61086.1"/>
    </source>
</evidence>
<evidence type="ECO:0000256" key="7">
    <source>
        <dbReference type="ARBA" id="ARBA00023136"/>
    </source>
</evidence>
<feature type="transmembrane region" description="Helical" evidence="10">
    <location>
        <begin position="163"/>
        <end position="180"/>
    </location>
</feature>
<evidence type="ECO:0000256" key="4">
    <source>
        <dbReference type="ARBA" id="ARBA00022692"/>
    </source>
</evidence>
<gene>
    <name evidence="10" type="primary">plsY</name>
    <name evidence="11" type="ORF">Cflav_PD3803</name>
</gene>
<evidence type="ECO:0000313" key="12">
    <source>
        <dbReference type="Proteomes" id="UP000003688"/>
    </source>
</evidence>
<dbReference type="EMBL" id="ABOX02000012">
    <property type="protein sequence ID" value="EEF61086.1"/>
    <property type="molecule type" value="Genomic_DNA"/>
</dbReference>
<dbReference type="STRING" id="320771.Cflav_PD3803"/>
<keyword evidence="12" id="KW-1185">Reference proteome</keyword>
<name>B9XGN5_PEDPL</name>
<comment type="pathway">
    <text evidence="10">Lipid metabolism; phospholipid metabolism.</text>
</comment>
<dbReference type="HAMAP" id="MF_01043">
    <property type="entry name" value="PlsY"/>
    <property type="match status" value="1"/>
</dbReference>
<keyword evidence="4 10" id="KW-0812">Transmembrane</keyword>
<dbReference type="SMART" id="SM01207">
    <property type="entry name" value="G3P_acyltransf"/>
    <property type="match status" value="1"/>
</dbReference>
<evidence type="ECO:0000256" key="8">
    <source>
        <dbReference type="ARBA" id="ARBA00023209"/>
    </source>
</evidence>
<organism evidence="11 12">
    <name type="scientific">Pedosphaera parvula (strain Ellin514)</name>
    <dbReference type="NCBI Taxonomy" id="320771"/>
    <lineage>
        <taxon>Bacteria</taxon>
        <taxon>Pseudomonadati</taxon>
        <taxon>Verrucomicrobiota</taxon>
        <taxon>Pedosphaerae</taxon>
        <taxon>Pedosphaerales</taxon>
        <taxon>Pedosphaeraceae</taxon>
        <taxon>Pedosphaera</taxon>
    </lineage>
</organism>
<dbReference type="GO" id="GO:0008654">
    <property type="term" value="P:phospholipid biosynthetic process"/>
    <property type="evidence" value="ECO:0007669"/>
    <property type="project" value="UniProtKB-UniRule"/>
</dbReference>
<dbReference type="UniPathway" id="UPA00085"/>
<comment type="caution">
    <text evidence="11">The sequence shown here is derived from an EMBL/GenBank/DDBJ whole genome shotgun (WGS) entry which is preliminary data.</text>
</comment>
<evidence type="ECO:0000256" key="9">
    <source>
        <dbReference type="ARBA" id="ARBA00023264"/>
    </source>
</evidence>
<keyword evidence="7 10" id="KW-0472">Membrane</keyword>
<dbReference type="InterPro" id="IPR003811">
    <property type="entry name" value="G3P_acylTferase_PlsY"/>
</dbReference>
<keyword evidence="2 10" id="KW-0444">Lipid biosynthesis</keyword>
<dbReference type="GO" id="GO:0005886">
    <property type="term" value="C:plasma membrane"/>
    <property type="evidence" value="ECO:0007669"/>
    <property type="project" value="UniProtKB-SubCell"/>
</dbReference>
<evidence type="ECO:0000256" key="10">
    <source>
        <dbReference type="HAMAP-Rule" id="MF_01043"/>
    </source>
</evidence>